<dbReference type="Proteomes" id="UP000027661">
    <property type="component" value="Unassembled WGS sequence"/>
</dbReference>
<evidence type="ECO:0000256" key="1">
    <source>
        <dbReference type="SAM" id="SignalP"/>
    </source>
</evidence>
<dbReference type="AlphaFoldDB" id="A0A069SNV3"/>
<evidence type="ECO:0000313" key="3">
    <source>
        <dbReference type="Proteomes" id="UP000027661"/>
    </source>
</evidence>
<organism evidence="2 3">
    <name type="scientific">Phocaeicola vulgatus str. 3975 RP4</name>
    <dbReference type="NCBI Taxonomy" id="1339352"/>
    <lineage>
        <taxon>Bacteria</taxon>
        <taxon>Pseudomonadati</taxon>
        <taxon>Bacteroidota</taxon>
        <taxon>Bacteroidia</taxon>
        <taxon>Bacteroidales</taxon>
        <taxon>Bacteroidaceae</taxon>
        <taxon>Phocaeicola</taxon>
    </lineage>
</organism>
<comment type="caution">
    <text evidence="2">The sequence shown here is derived from an EMBL/GenBank/DDBJ whole genome shotgun (WGS) entry which is preliminary data.</text>
</comment>
<gene>
    <name evidence="2" type="ORF">M099_0257</name>
</gene>
<protein>
    <submittedName>
        <fullName evidence="2">Uncharacterized protein</fullName>
    </submittedName>
</protein>
<accession>A0A069SNV3</accession>
<dbReference type="PATRIC" id="fig|1339352.3.peg.249"/>
<dbReference type="EMBL" id="JNHM01000003">
    <property type="protein sequence ID" value="KDS56703.1"/>
    <property type="molecule type" value="Genomic_DNA"/>
</dbReference>
<reference evidence="2 3" key="1">
    <citation type="submission" date="2014-04" db="EMBL/GenBank/DDBJ databases">
        <authorList>
            <person name="Sears C."/>
            <person name="Carroll K."/>
            <person name="Sack B.R."/>
            <person name="Qadri F."/>
            <person name="Myers L.L."/>
            <person name="Chung G.-T."/>
            <person name="Escheverria P."/>
            <person name="Fraser C.M."/>
            <person name="Sadzewicz L."/>
            <person name="Shefchek K.A."/>
            <person name="Tallon L."/>
            <person name="Das S.P."/>
            <person name="Daugherty S."/>
            <person name="Mongodin E.F."/>
        </authorList>
    </citation>
    <scope>NUCLEOTIDE SEQUENCE [LARGE SCALE GENOMIC DNA]</scope>
    <source>
        <strain evidence="2 3">3975 RP4</strain>
    </source>
</reference>
<keyword evidence="1" id="KW-0732">Signal</keyword>
<name>A0A069SNV3_PHOVU</name>
<feature type="signal peptide" evidence="1">
    <location>
        <begin position="1"/>
        <end position="20"/>
    </location>
</feature>
<proteinExistence type="predicted"/>
<sequence length="148" mass="17649">MIQRLATLLITLYISISLQAQDKKKPGFTKEEFRARQEAYLTQKAEITQEEATKFFPIYFELQDRKKTVNDKAWEQARKGKNPKTTDAEYEQIIEGIVKARIEADKLDLEYLQRFKKILSPKKIYKLQRAEIKFHRDILKIMHQSQKK</sequence>
<feature type="chain" id="PRO_5001666833" evidence="1">
    <location>
        <begin position="21"/>
        <end position="148"/>
    </location>
</feature>
<dbReference type="GeneID" id="5303542"/>
<dbReference type="RefSeq" id="WP_005847287.1">
    <property type="nucleotide sequence ID" value="NZ_JNHM01000003.1"/>
</dbReference>
<evidence type="ECO:0000313" key="2">
    <source>
        <dbReference type="EMBL" id="KDS56703.1"/>
    </source>
</evidence>